<dbReference type="KEGG" id="mhor:MSHOH_1358"/>
<dbReference type="Gene3D" id="3.40.630.10">
    <property type="entry name" value="Zn peptidases"/>
    <property type="match status" value="2"/>
</dbReference>
<keyword evidence="2" id="KW-1185">Reference proteome</keyword>
<dbReference type="STRING" id="1434110.MSHOH_1358"/>
<dbReference type="PANTHER" id="PTHR43501">
    <property type="entry name" value="CYTOSOL NON-SPECIFIC DIPEPTIDASE"/>
    <property type="match status" value="1"/>
</dbReference>
<dbReference type="AlphaFoldDB" id="A0A0E3SAK2"/>
<dbReference type="GO" id="GO:0070573">
    <property type="term" value="F:metallodipeptidase activity"/>
    <property type="evidence" value="ECO:0007669"/>
    <property type="project" value="TreeGrafter"/>
</dbReference>
<accession>A0A0E3SAK2</accession>
<name>A0A0E3SAK2_9EURY</name>
<dbReference type="GO" id="GO:0006508">
    <property type="term" value="P:proteolysis"/>
    <property type="evidence" value="ECO:0007669"/>
    <property type="project" value="InterPro"/>
</dbReference>
<dbReference type="GeneID" id="24830547"/>
<dbReference type="OrthoDB" id="133933at2157"/>
<dbReference type="EMBL" id="CP009516">
    <property type="protein sequence ID" value="AKB77841.1"/>
    <property type="molecule type" value="Genomic_DNA"/>
</dbReference>
<dbReference type="GO" id="GO:0005829">
    <property type="term" value="C:cytosol"/>
    <property type="evidence" value="ECO:0007669"/>
    <property type="project" value="TreeGrafter"/>
</dbReference>
<dbReference type="HOGENOM" id="CLU_028526_1_0_2"/>
<sequence length="528" mass="58499">MSKILDDYFEPKAVHDHFIELTKLYHPSGEEDSVREYIIQCAKEMEGVEVTYYEPDAKYPGERVIVLRRKGSGKYSGAPYVTLQAHMDMVCSPNKNIFPLNVFGYTDEEGVKWIKAGDKESVFYPEKGTTLGADDGIGLATILALLEDKKLKDYPIECLFTAQEETEMIGAASFNKNLLEGRMYINLDAENAKIIIYGSAGGCRTQYEGNVTLLPIPSDFITLKLSISGLLGGHSGVNINAGRLNSIKVLTEALIRLNNRLTNLDSLGKSIKSYDLRLISMERDEDPNLYKIPSCASAIITLSGNNEAEFGSDFKAYCEALRVQSQLEKSEFVCDVQKADYIQNSLDEASTDTLLCLLRQIPYGVIRTIPTLPNLVETSCNLANIAIRPKEGSSIEGIVEINVSNRSSDFDSMKNLIQIQKTIGRLYRYTVETGNPFPSWKPNDNSALLDKAKNVYKEIHGDAFKATVIHAGLECSYVLEKYGDEMDCISIGPTIMNPHTGGESLKTATVEQLYKAVTSLIQSLFVAL</sequence>
<dbReference type="FunFam" id="3.40.630.10:FF:000018">
    <property type="entry name" value="Aminoacyl-histidine dipeptidase PepD"/>
    <property type="match status" value="1"/>
</dbReference>
<evidence type="ECO:0000313" key="1">
    <source>
        <dbReference type="EMBL" id="AKB77841.1"/>
    </source>
</evidence>
<dbReference type="Proteomes" id="UP000033101">
    <property type="component" value="Chromosome"/>
</dbReference>
<proteinExistence type="predicted"/>
<dbReference type="PANTHER" id="PTHR43501:SF1">
    <property type="entry name" value="CYTOSOL NON-SPECIFIC DIPEPTIDASE"/>
    <property type="match status" value="1"/>
</dbReference>
<dbReference type="PATRIC" id="fig|1434110.4.peg.1692"/>
<dbReference type="Pfam" id="PF01546">
    <property type="entry name" value="Peptidase_M20"/>
    <property type="match status" value="1"/>
</dbReference>
<dbReference type="SUPFAM" id="SSF53187">
    <property type="entry name" value="Zn-dependent exopeptidases"/>
    <property type="match status" value="1"/>
</dbReference>
<dbReference type="InterPro" id="IPR002933">
    <property type="entry name" value="Peptidase_M20"/>
</dbReference>
<dbReference type="RefSeq" id="WP_048138506.1">
    <property type="nucleotide sequence ID" value="NZ_CP009516.1"/>
</dbReference>
<dbReference type="PIRSF" id="PIRSF016599">
    <property type="entry name" value="Xaa-His_dipept"/>
    <property type="match status" value="1"/>
</dbReference>
<reference evidence="1 2" key="1">
    <citation type="submission" date="2014-07" db="EMBL/GenBank/DDBJ databases">
        <title>Methanogenic archaea and the global carbon cycle.</title>
        <authorList>
            <person name="Henriksen J.R."/>
            <person name="Luke J."/>
            <person name="Reinhart S."/>
            <person name="Benedict M.N."/>
            <person name="Youngblut N.D."/>
            <person name="Metcalf M.E."/>
            <person name="Whitaker R.J."/>
            <person name="Metcalf W.W."/>
        </authorList>
    </citation>
    <scope>NUCLEOTIDE SEQUENCE [LARGE SCALE GENOMIC DNA]</scope>
    <source>
        <strain evidence="1 2">HB-1</strain>
    </source>
</reference>
<dbReference type="PRINTS" id="PR00934">
    <property type="entry name" value="XHISDIPTASE"/>
</dbReference>
<evidence type="ECO:0000313" key="2">
    <source>
        <dbReference type="Proteomes" id="UP000033101"/>
    </source>
</evidence>
<dbReference type="InterPro" id="IPR001160">
    <property type="entry name" value="Peptidase_M20C"/>
</dbReference>
<organism evidence="1 2">
    <name type="scientific">Methanosarcina horonobensis HB-1 = JCM 15518</name>
    <dbReference type="NCBI Taxonomy" id="1434110"/>
    <lineage>
        <taxon>Archaea</taxon>
        <taxon>Methanobacteriati</taxon>
        <taxon>Methanobacteriota</taxon>
        <taxon>Stenosarchaea group</taxon>
        <taxon>Methanomicrobia</taxon>
        <taxon>Methanosarcinales</taxon>
        <taxon>Methanosarcinaceae</taxon>
        <taxon>Methanosarcina</taxon>
    </lineage>
</organism>
<gene>
    <name evidence="1" type="ORF">MSHOH_1358</name>
</gene>
<protein>
    <submittedName>
        <fullName evidence="1">Aminoacyl-histidine dipeptidase (Peptidase D)</fullName>
    </submittedName>
</protein>